<dbReference type="OrthoDB" id="437922at2759"/>
<dbReference type="AlphaFoldDB" id="A0A835QZW3"/>
<dbReference type="GO" id="GO:0006511">
    <property type="term" value="P:ubiquitin-dependent protein catabolic process"/>
    <property type="evidence" value="ECO:0007669"/>
    <property type="project" value="InterPro"/>
</dbReference>
<accession>A0A835QZW3</accession>
<reference evidence="1 2" key="1">
    <citation type="journal article" date="2020" name="Nat. Food">
        <title>A phased Vanilla planifolia genome enables genetic improvement of flavour and production.</title>
        <authorList>
            <person name="Hasing T."/>
            <person name="Tang H."/>
            <person name="Brym M."/>
            <person name="Khazi F."/>
            <person name="Huang T."/>
            <person name="Chambers A.H."/>
        </authorList>
    </citation>
    <scope>NUCLEOTIDE SEQUENCE [LARGE SCALE GENOMIC DNA]</scope>
    <source>
        <tissue evidence="1">Leaf</tissue>
    </source>
</reference>
<keyword evidence="2" id="KW-1185">Reference proteome</keyword>
<evidence type="ECO:0000313" key="1">
    <source>
        <dbReference type="EMBL" id="KAG0476847.1"/>
    </source>
</evidence>
<comment type="caution">
    <text evidence="1">The sequence shown here is derived from an EMBL/GenBank/DDBJ whole genome shotgun (WGS) entry which is preliminary data.</text>
</comment>
<sequence>MVKLWMNDDQAADVHFEAFQMNDICVKLFEEGWFDMDTVYGDPKISKKTMDVVVGGKDVKEVDNDFFLVPVESLITRGELQYKEWLELFTIRFEALRIGMPIFLHKLADR</sequence>
<dbReference type="InterPro" id="IPR016563">
    <property type="entry name" value="Npl4"/>
</dbReference>
<dbReference type="Proteomes" id="UP000636800">
    <property type="component" value="Chromosome 6"/>
</dbReference>
<dbReference type="EMBL" id="JADCNL010000006">
    <property type="protein sequence ID" value="KAG0476847.1"/>
    <property type="molecule type" value="Genomic_DNA"/>
</dbReference>
<protein>
    <submittedName>
        <fullName evidence="1">Uncharacterized protein</fullName>
    </submittedName>
</protein>
<gene>
    <name evidence="1" type="ORF">HPP92_013688</name>
</gene>
<proteinExistence type="predicted"/>
<organism evidence="1 2">
    <name type="scientific">Vanilla planifolia</name>
    <name type="common">Vanilla</name>
    <dbReference type="NCBI Taxonomy" id="51239"/>
    <lineage>
        <taxon>Eukaryota</taxon>
        <taxon>Viridiplantae</taxon>
        <taxon>Streptophyta</taxon>
        <taxon>Embryophyta</taxon>
        <taxon>Tracheophyta</taxon>
        <taxon>Spermatophyta</taxon>
        <taxon>Magnoliopsida</taxon>
        <taxon>Liliopsida</taxon>
        <taxon>Asparagales</taxon>
        <taxon>Orchidaceae</taxon>
        <taxon>Vanilloideae</taxon>
        <taxon>Vanilleae</taxon>
        <taxon>Vanilla</taxon>
    </lineage>
</organism>
<name>A0A835QZW3_VANPL</name>
<dbReference type="GO" id="GO:0005634">
    <property type="term" value="C:nucleus"/>
    <property type="evidence" value="ECO:0007669"/>
    <property type="project" value="TreeGrafter"/>
</dbReference>
<dbReference type="GO" id="GO:0031625">
    <property type="term" value="F:ubiquitin protein ligase binding"/>
    <property type="evidence" value="ECO:0007669"/>
    <property type="project" value="TreeGrafter"/>
</dbReference>
<dbReference type="PANTHER" id="PTHR12710">
    <property type="entry name" value="NUCLEAR PROTEIN LOCALIZATION 4"/>
    <property type="match status" value="1"/>
</dbReference>
<dbReference type="GO" id="GO:0043130">
    <property type="term" value="F:ubiquitin binding"/>
    <property type="evidence" value="ECO:0007669"/>
    <property type="project" value="TreeGrafter"/>
</dbReference>
<evidence type="ECO:0000313" key="2">
    <source>
        <dbReference type="Proteomes" id="UP000636800"/>
    </source>
</evidence>
<dbReference type="PANTHER" id="PTHR12710:SF0">
    <property type="entry name" value="NUCLEAR PROTEIN LOCALIZATION PROTEIN 4 HOMOLOG"/>
    <property type="match status" value="1"/>
</dbReference>